<evidence type="ECO:0000256" key="2">
    <source>
        <dbReference type="ARBA" id="ARBA00010617"/>
    </source>
</evidence>
<dbReference type="Proteomes" id="UP000653305">
    <property type="component" value="Unassembled WGS sequence"/>
</dbReference>
<dbReference type="InterPro" id="IPR001128">
    <property type="entry name" value="Cyt_P450"/>
</dbReference>
<evidence type="ECO:0000256" key="7">
    <source>
        <dbReference type="ARBA" id="ARBA00023033"/>
    </source>
</evidence>
<dbReference type="GO" id="GO:0004497">
    <property type="term" value="F:monooxygenase activity"/>
    <property type="evidence" value="ECO:0007669"/>
    <property type="project" value="UniProtKB-KW"/>
</dbReference>
<protein>
    <submittedName>
        <fullName evidence="11">Cytochrome p450 76a2</fullName>
    </submittedName>
</protein>
<comment type="cofactor">
    <cofactor evidence="8">
        <name>heme</name>
        <dbReference type="ChEBI" id="CHEBI:30413"/>
    </cofactor>
</comment>
<evidence type="ECO:0000313" key="11">
    <source>
        <dbReference type="EMBL" id="GFQ05236.1"/>
    </source>
</evidence>
<keyword evidence="12" id="KW-1185">Reference proteome</keyword>
<dbReference type="Gene3D" id="1.10.630.10">
    <property type="entry name" value="Cytochrome P450"/>
    <property type="match status" value="1"/>
</dbReference>
<keyword evidence="10" id="KW-0812">Transmembrane</keyword>
<accession>A0A830DEB0</accession>
<dbReference type="AlphaFoldDB" id="A0A830DEB0"/>
<evidence type="ECO:0000256" key="1">
    <source>
        <dbReference type="ARBA" id="ARBA00004167"/>
    </source>
</evidence>
<feature type="transmembrane region" description="Helical" evidence="10">
    <location>
        <begin position="6"/>
        <end position="23"/>
    </location>
</feature>
<evidence type="ECO:0000313" key="12">
    <source>
        <dbReference type="Proteomes" id="UP000653305"/>
    </source>
</evidence>
<dbReference type="SUPFAM" id="SSF48264">
    <property type="entry name" value="Cytochrome P450"/>
    <property type="match status" value="1"/>
</dbReference>
<dbReference type="PANTHER" id="PTHR47950">
    <property type="entry name" value="CYTOCHROME P450, FAMILY 76, SUBFAMILY C, POLYPEPTIDE 5-RELATED"/>
    <property type="match status" value="1"/>
</dbReference>
<dbReference type="OrthoDB" id="1055148at2759"/>
<dbReference type="CDD" id="cd11073">
    <property type="entry name" value="CYP76-like"/>
    <property type="match status" value="1"/>
</dbReference>
<feature type="binding site" description="axial binding residue" evidence="8">
    <location>
        <position position="446"/>
    </location>
    <ligand>
        <name>heme</name>
        <dbReference type="ChEBI" id="CHEBI:30413"/>
    </ligand>
    <ligandPart>
        <name>Fe</name>
        <dbReference type="ChEBI" id="CHEBI:18248"/>
    </ligandPart>
</feature>
<dbReference type="PANTHER" id="PTHR47950:SF14">
    <property type="entry name" value="CYTOCHROME P450 76A2-LIKE ISOFORM X1"/>
    <property type="match status" value="1"/>
</dbReference>
<keyword evidence="5 9" id="KW-0560">Oxidoreductase</keyword>
<evidence type="ECO:0000256" key="8">
    <source>
        <dbReference type="PIRSR" id="PIRSR602401-1"/>
    </source>
</evidence>
<keyword evidence="10" id="KW-0472">Membrane</keyword>
<dbReference type="InterPro" id="IPR017972">
    <property type="entry name" value="Cyt_P450_CS"/>
</dbReference>
<dbReference type="InterPro" id="IPR036396">
    <property type="entry name" value="Cyt_P450_sf"/>
</dbReference>
<dbReference type="PRINTS" id="PR00385">
    <property type="entry name" value="P450"/>
</dbReference>
<keyword evidence="3 8" id="KW-0349">Heme</keyword>
<keyword evidence="4 8" id="KW-0479">Metal-binding</keyword>
<dbReference type="PRINTS" id="PR00463">
    <property type="entry name" value="EP450I"/>
</dbReference>
<proteinExistence type="inferred from homology"/>
<evidence type="ECO:0000256" key="6">
    <source>
        <dbReference type="ARBA" id="ARBA00023004"/>
    </source>
</evidence>
<dbReference type="PROSITE" id="PS00086">
    <property type="entry name" value="CYTOCHROME_P450"/>
    <property type="match status" value="1"/>
</dbReference>
<keyword evidence="7 9" id="KW-0503">Monooxygenase</keyword>
<dbReference type="GO" id="GO:0016020">
    <property type="term" value="C:membrane"/>
    <property type="evidence" value="ECO:0007669"/>
    <property type="project" value="UniProtKB-SubCell"/>
</dbReference>
<dbReference type="EMBL" id="BMAC01001035">
    <property type="protein sequence ID" value="GFQ05236.1"/>
    <property type="molecule type" value="Genomic_DNA"/>
</dbReference>
<dbReference type="InterPro" id="IPR002401">
    <property type="entry name" value="Cyt_P450_E_grp-I"/>
</dbReference>
<dbReference type="FunFam" id="1.10.630.10:FF:000007">
    <property type="entry name" value="Cytochrome P450 76C4"/>
    <property type="match status" value="1"/>
</dbReference>
<keyword evidence="6 8" id="KW-0408">Iron</keyword>
<evidence type="ECO:0000256" key="9">
    <source>
        <dbReference type="RuleBase" id="RU000461"/>
    </source>
</evidence>
<name>A0A830DEB0_9LAMI</name>
<dbReference type="GO" id="GO:0016705">
    <property type="term" value="F:oxidoreductase activity, acting on paired donors, with incorporation or reduction of molecular oxygen"/>
    <property type="evidence" value="ECO:0007669"/>
    <property type="project" value="InterPro"/>
</dbReference>
<comment type="caution">
    <text evidence="11">The sequence shown here is derived from an EMBL/GenBank/DDBJ whole genome shotgun (WGS) entry which is preliminary data.</text>
</comment>
<evidence type="ECO:0000256" key="4">
    <source>
        <dbReference type="ARBA" id="ARBA00022723"/>
    </source>
</evidence>
<comment type="subcellular location">
    <subcellularLocation>
        <location evidence="1">Membrane</location>
        <topology evidence="1">Single-pass membrane protein</topology>
    </subcellularLocation>
</comment>
<evidence type="ECO:0000256" key="5">
    <source>
        <dbReference type="ARBA" id="ARBA00023002"/>
    </source>
</evidence>
<comment type="similarity">
    <text evidence="2 9">Belongs to the cytochrome P450 family.</text>
</comment>
<evidence type="ECO:0000256" key="10">
    <source>
        <dbReference type="SAM" id="Phobius"/>
    </source>
</evidence>
<gene>
    <name evidence="11" type="ORF">PHJA_002667700</name>
</gene>
<dbReference type="Pfam" id="PF00067">
    <property type="entry name" value="p450"/>
    <property type="match status" value="1"/>
</dbReference>
<dbReference type="GO" id="GO:0020037">
    <property type="term" value="F:heme binding"/>
    <property type="evidence" value="ECO:0007669"/>
    <property type="project" value="InterPro"/>
</dbReference>
<evidence type="ECO:0000256" key="3">
    <source>
        <dbReference type="ARBA" id="ARBA00022617"/>
    </source>
</evidence>
<reference evidence="11" key="1">
    <citation type="submission" date="2020-07" db="EMBL/GenBank/DDBJ databases">
        <title>Ethylene signaling mediates host invasion by parasitic plants.</title>
        <authorList>
            <person name="Yoshida S."/>
        </authorList>
    </citation>
    <scope>NUCLEOTIDE SEQUENCE</scope>
    <source>
        <strain evidence="11">Okayama</strain>
    </source>
</reference>
<keyword evidence="10" id="KW-1133">Transmembrane helix</keyword>
<organism evidence="11 12">
    <name type="scientific">Phtheirospermum japonicum</name>
    <dbReference type="NCBI Taxonomy" id="374723"/>
    <lineage>
        <taxon>Eukaryota</taxon>
        <taxon>Viridiplantae</taxon>
        <taxon>Streptophyta</taxon>
        <taxon>Embryophyta</taxon>
        <taxon>Tracheophyta</taxon>
        <taxon>Spermatophyta</taxon>
        <taxon>Magnoliopsida</taxon>
        <taxon>eudicotyledons</taxon>
        <taxon>Gunneridae</taxon>
        <taxon>Pentapetalae</taxon>
        <taxon>asterids</taxon>
        <taxon>lamiids</taxon>
        <taxon>Lamiales</taxon>
        <taxon>Orobanchaceae</taxon>
        <taxon>Orobanchaceae incertae sedis</taxon>
        <taxon>Phtheirospermum</taxon>
    </lineage>
</organism>
<sequence length="505" mass="57499">MDWVWTFLVCCIGVLGSAFVLFWRRGPSMAARLPPGPPGWPVFGNMFDLGSMPHKTIAGLKQQYGPVVWLRIGSINTMALLNAEAATELFKNHDANFAERTITEVMKAQDFHKASISLSPYGSYWRVMRRIMTVEMLVHKRIKETETIRQRCIDNVVEWISNEAERESGRPIHVAKFVFLATFNMVGNLMMSRDLVSPESTKGSEFFEAMIEFIEWSGHPNIADLFPCLRWIDPQGLRRKAHRGIGKALEIVGGFVAERLKERQSDEGTKDFLEVLLECQRNGYGNDEAHKISDHDLNVHILEVFLAGTETTSSSIEWVMVELLKHPEAMSKAQNELAQVVGKGNKFQESHIENLPYLQAVMKETLRLHPPVPFLVPRRAIQETDFMGYRIPKNTQVFVNAWAIGRDPECWDEPLSFKPDRFLGSKIDYSGLNFELIPFGAGRRICAGIPLAHRMIHLVLGSLLHEFEWRVDEIGRNGLMDTRERIGLTVRKLVPLKAMPRKCST</sequence>
<dbReference type="GO" id="GO:0005506">
    <property type="term" value="F:iron ion binding"/>
    <property type="evidence" value="ECO:0007669"/>
    <property type="project" value="InterPro"/>
</dbReference>